<dbReference type="InterPro" id="IPR001763">
    <property type="entry name" value="Rhodanese-like_dom"/>
</dbReference>
<dbReference type="Proteomes" id="UP000321367">
    <property type="component" value="Unassembled WGS sequence"/>
</dbReference>
<dbReference type="Pfam" id="PF00581">
    <property type="entry name" value="Rhodanese"/>
    <property type="match status" value="1"/>
</dbReference>
<evidence type="ECO:0000313" key="3">
    <source>
        <dbReference type="Proteomes" id="UP000321367"/>
    </source>
</evidence>
<name>A0A5C6ZWU3_9FLAO</name>
<evidence type="ECO:0000259" key="1">
    <source>
        <dbReference type="PROSITE" id="PS50206"/>
    </source>
</evidence>
<dbReference type="OrthoDB" id="9808735at2"/>
<dbReference type="Gene3D" id="3.40.250.10">
    <property type="entry name" value="Rhodanese-like domain"/>
    <property type="match status" value="1"/>
</dbReference>
<reference evidence="2 3" key="1">
    <citation type="submission" date="2019-08" db="EMBL/GenBank/DDBJ databases">
        <title>Genome sequence of Gillisia hiemivivida IC154 (type strain).</title>
        <authorList>
            <person name="Bowman J.P."/>
        </authorList>
    </citation>
    <scope>NUCLEOTIDE SEQUENCE [LARGE SCALE GENOMIC DNA]</scope>
    <source>
        <strain evidence="2 3">IC154</strain>
    </source>
</reference>
<proteinExistence type="predicted"/>
<evidence type="ECO:0000313" key="2">
    <source>
        <dbReference type="EMBL" id="TXD95357.1"/>
    </source>
</evidence>
<dbReference type="EMBL" id="VORY01000002">
    <property type="protein sequence ID" value="TXD95357.1"/>
    <property type="molecule type" value="Genomic_DNA"/>
</dbReference>
<dbReference type="PROSITE" id="PS50206">
    <property type="entry name" value="RHODANESE_3"/>
    <property type="match status" value="1"/>
</dbReference>
<dbReference type="PANTHER" id="PTHR45431">
    <property type="entry name" value="RHODANESE-LIKE DOMAIN-CONTAINING PROTEIN 15, CHLOROPLASTIC"/>
    <property type="match status" value="1"/>
</dbReference>
<feature type="domain" description="Rhodanese" evidence="1">
    <location>
        <begin position="31"/>
        <end position="117"/>
    </location>
</feature>
<dbReference type="SUPFAM" id="SSF52821">
    <property type="entry name" value="Rhodanese/Cell cycle control phosphatase"/>
    <property type="match status" value="1"/>
</dbReference>
<dbReference type="InterPro" id="IPR052367">
    <property type="entry name" value="Thiosulfate_ST/Rhodanese-like"/>
</dbReference>
<organism evidence="2 3">
    <name type="scientific">Gillisia hiemivivida</name>
    <dbReference type="NCBI Taxonomy" id="291190"/>
    <lineage>
        <taxon>Bacteria</taxon>
        <taxon>Pseudomonadati</taxon>
        <taxon>Bacteroidota</taxon>
        <taxon>Flavobacteriia</taxon>
        <taxon>Flavobacteriales</taxon>
        <taxon>Flavobacteriaceae</taxon>
        <taxon>Gillisia</taxon>
    </lineage>
</organism>
<dbReference type="SMART" id="SM00450">
    <property type="entry name" value="RHOD"/>
    <property type="match status" value="1"/>
</dbReference>
<dbReference type="CDD" id="cd00158">
    <property type="entry name" value="RHOD"/>
    <property type="match status" value="1"/>
</dbReference>
<protein>
    <submittedName>
        <fullName evidence="2">Rhodanese-like domain-containing protein</fullName>
    </submittedName>
</protein>
<dbReference type="AlphaFoldDB" id="A0A5C6ZWU3"/>
<comment type="caution">
    <text evidence="2">The sequence shown here is derived from an EMBL/GenBank/DDBJ whole genome shotgun (WGS) entry which is preliminary data.</text>
</comment>
<keyword evidence="3" id="KW-1185">Reference proteome</keyword>
<dbReference type="InterPro" id="IPR036873">
    <property type="entry name" value="Rhodanese-like_dom_sf"/>
</dbReference>
<accession>A0A5C6ZWU3</accession>
<dbReference type="PANTHER" id="PTHR45431:SF3">
    <property type="entry name" value="RHODANESE-LIKE DOMAIN-CONTAINING PROTEIN 15, CHLOROPLASTIC"/>
    <property type="match status" value="1"/>
</dbReference>
<gene>
    <name evidence="2" type="ORF">ES724_04015</name>
</gene>
<sequence length="117" mass="13059">MGFFASIFGLNAQSIKEITVLDATEFKERISEGKVALVDVRTTNEFNAGKIKNSVNIDFFDPQFITCFSEYDKDEPIYVYCQSGNRSGKASRKLAAIGFTKIYDLKGGYSGWKNASK</sequence>